<accession>A0A7S3NF92</accession>
<dbReference type="AlphaFoldDB" id="A0A7S3NF92"/>
<protein>
    <recommendedName>
        <fullName evidence="1">Protein ENHANCED DISEASE RESISTANCE 2 C-terminal domain-containing protein</fullName>
    </recommendedName>
</protein>
<reference evidence="2" key="1">
    <citation type="submission" date="2021-01" db="EMBL/GenBank/DDBJ databases">
        <authorList>
            <person name="Corre E."/>
            <person name="Pelletier E."/>
            <person name="Niang G."/>
            <person name="Scheremetjew M."/>
            <person name="Finn R."/>
            <person name="Kale V."/>
            <person name="Holt S."/>
            <person name="Cochrane G."/>
            <person name="Meng A."/>
            <person name="Brown T."/>
            <person name="Cohen L."/>
        </authorList>
    </citation>
    <scope>NUCLEOTIDE SEQUENCE</scope>
    <source>
        <strain evidence="2">CCMP1510</strain>
    </source>
</reference>
<sequence>MILFPPQEAFAGMLRIAGSARGQMASAVLAVLLAWAVLTKRVYIIEMTGDGVLNELMTLLGLKEIEAKDVDSFEEEGDEFSDEEDIAEERRRSSLGLGRRESIESNWLVNPPDGIDITRRWRLDDASPKSPKLIRPEMIHSLSGFSPRNAKTKRLESRPGCYWSEPDEKGFRIRGPTYLMDKVKIPVSKPIFHLLDCDLFDLPQPTNHLAPYLNERIHALWKDSALSIQGKQPYTVIIQLQVPGPPWKSFCMYFGCADRDLIFHSDTPFSRIARRFFTATHTTLNSGDPNLHKWRNNTFKLIPRCVNAPFVVKRAVGEVPTLLGNKLQQAYYGTDSYFEVDVNISSSRIAQYTVGLALNYANVVVCDLAFVLQGASPAELPEQLVGCMRIEHIVMRDSMSLDIPSNDPLAVNS</sequence>
<dbReference type="EMBL" id="HBIJ01006270">
    <property type="protein sequence ID" value="CAE0363657.1"/>
    <property type="molecule type" value="Transcribed_RNA"/>
</dbReference>
<proteinExistence type="predicted"/>
<organism evidence="2">
    <name type="scientific">Aureoumbra lagunensis</name>
    <dbReference type="NCBI Taxonomy" id="44058"/>
    <lineage>
        <taxon>Eukaryota</taxon>
        <taxon>Sar</taxon>
        <taxon>Stramenopiles</taxon>
        <taxon>Ochrophyta</taxon>
        <taxon>Pelagophyceae</taxon>
        <taxon>Pelagomonadales</taxon>
        <taxon>Aureoumbra</taxon>
    </lineage>
</organism>
<name>A0A7S3NF92_9STRA</name>
<gene>
    <name evidence="2" type="ORF">ALAG00032_LOCUS4398</name>
</gene>
<dbReference type="PANTHER" id="PTHR12136">
    <property type="entry name" value="ENHANCED DISEASE RESISTANCE-RELATED"/>
    <property type="match status" value="1"/>
</dbReference>
<feature type="domain" description="Protein ENHANCED DISEASE RESISTANCE 2 C-terminal" evidence="1">
    <location>
        <begin position="163"/>
        <end position="393"/>
    </location>
</feature>
<dbReference type="InterPro" id="IPR045096">
    <property type="entry name" value="EDR2-like"/>
</dbReference>
<evidence type="ECO:0000259" key="1">
    <source>
        <dbReference type="Pfam" id="PF07059"/>
    </source>
</evidence>
<dbReference type="InterPro" id="IPR009769">
    <property type="entry name" value="EDR2_C"/>
</dbReference>
<dbReference type="Pfam" id="PF07059">
    <property type="entry name" value="EDR2_C"/>
    <property type="match status" value="1"/>
</dbReference>
<dbReference type="PANTHER" id="PTHR12136:SF41">
    <property type="entry name" value="PLECKSTRIN HOMOLOGY (PH) AND LIPID-BINDING START DOMAINS-CONTAINING PROTEIN"/>
    <property type="match status" value="1"/>
</dbReference>
<evidence type="ECO:0000313" key="2">
    <source>
        <dbReference type="EMBL" id="CAE0363657.1"/>
    </source>
</evidence>